<dbReference type="PANTHER" id="PTHR10067">
    <property type="entry name" value="PHOSPHATIDYLSERINE DECARBOXYLASE"/>
    <property type="match status" value="1"/>
</dbReference>
<keyword evidence="9" id="KW-1208">Phospholipid metabolism</keyword>
<evidence type="ECO:0000256" key="4">
    <source>
        <dbReference type="ARBA" id="ARBA00022516"/>
    </source>
</evidence>
<accession>A0A1Y2EMX0</accession>
<evidence type="ECO:0000256" key="1">
    <source>
        <dbReference type="ARBA" id="ARBA00001928"/>
    </source>
</evidence>
<keyword evidence="4" id="KW-0444">Lipid biosynthesis</keyword>
<dbReference type="GO" id="GO:0006646">
    <property type="term" value="P:phosphatidylethanolamine biosynthetic process"/>
    <property type="evidence" value="ECO:0007669"/>
    <property type="project" value="UniProtKB-UniPathway"/>
</dbReference>
<evidence type="ECO:0000256" key="8">
    <source>
        <dbReference type="ARBA" id="ARBA00023239"/>
    </source>
</evidence>
<proteinExistence type="predicted"/>
<evidence type="ECO:0000256" key="9">
    <source>
        <dbReference type="ARBA" id="ARBA00023264"/>
    </source>
</evidence>
<evidence type="ECO:0000313" key="12">
    <source>
        <dbReference type="EMBL" id="ORY72903.1"/>
    </source>
</evidence>
<sequence>MEQRGEDPTKHAESHGDFEEALKGLIDEPGAKHKHLSIHSPAPEVITNAWLNNLIPGIHKLEATYHVGNWVATARGPNPPKVFESMPLYVRLGMQALYHGRRQAQLLASERVSKLLREQSIKQGKAFDSTDNVLEHIQAFVKTYQIDCAELEKPNIADYKTFNEFFYRKLRPNARPVDSPSDPSIISSAADCRLTVYPTVEKAKEFWIKGANFTLTSLLQDESLATSFHEQGASLAIFRLAPADYHRYHSPVTCLVGPTKNIEGDYYTVNPVAVNENLDVFTENKRDVTLLSVPQAADATPLSVAFVAIGAMLVGSIQGTVQQGQEVGRGDELGYFAYGGSTVVAVFPAGKVQWDEDLIINSSVPIETAVRVGEQIGKFV</sequence>
<dbReference type="InterPro" id="IPR033177">
    <property type="entry name" value="PSD-B"/>
</dbReference>
<evidence type="ECO:0000256" key="6">
    <source>
        <dbReference type="ARBA" id="ARBA00023098"/>
    </source>
</evidence>
<dbReference type="PANTHER" id="PTHR10067:SF17">
    <property type="entry name" value="PHOSPHATIDYLSERINE DECARBOXYLASE PROENZYME 2"/>
    <property type="match status" value="1"/>
</dbReference>
<evidence type="ECO:0000313" key="13">
    <source>
        <dbReference type="Proteomes" id="UP000193467"/>
    </source>
</evidence>
<comment type="caution">
    <text evidence="12">The sequence shown here is derived from an EMBL/GenBank/DDBJ whole genome shotgun (WGS) entry which is preliminary data.</text>
</comment>
<evidence type="ECO:0000256" key="3">
    <source>
        <dbReference type="ARBA" id="ARBA00012243"/>
    </source>
</evidence>
<protein>
    <recommendedName>
        <fullName evidence="3">phosphatidylserine decarboxylase</fullName>
        <ecNumber evidence="3">4.1.1.65</ecNumber>
    </recommendedName>
</protein>
<dbReference type="Pfam" id="PF02666">
    <property type="entry name" value="PS_Dcarbxylase"/>
    <property type="match status" value="1"/>
</dbReference>
<evidence type="ECO:0000256" key="7">
    <source>
        <dbReference type="ARBA" id="ARBA00023209"/>
    </source>
</evidence>
<keyword evidence="10" id="KW-0670">Pyruvate</keyword>
<evidence type="ECO:0000256" key="2">
    <source>
        <dbReference type="ARBA" id="ARBA00005189"/>
    </source>
</evidence>
<evidence type="ECO:0000256" key="10">
    <source>
        <dbReference type="ARBA" id="ARBA00023317"/>
    </source>
</evidence>
<keyword evidence="8" id="KW-0456">Lyase</keyword>
<dbReference type="STRING" id="106004.A0A1Y2EMX0"/>
<comment type="pathway">
    <text evidence="11">Phospholipid metabolism; phosphatidylethanolamine biosynthesis.</text>
</comment>
<dbReference type="OrthoDB" id="5973539at2759"/>
<organism evidence="12 13">
    <name type="scientific">Leucosporidium creatinivorum</name>
    <dbReference type="NCBI Taxonomy" id="106004"/>
    <lineage>
        <taxon>Eukaryota</taxon>
        <taxon>Fungi</taxon>
        <taxon>Dikarya</taxon>
        <taxon>Basidiomycota</taxon>
        <taxon>Pucciniomycotina</taxon>
        <taxon>Microbotryomycetes</taxon>
        <taxon>Leucosporidiales</taxon>
        <taxon>Leucosporidium</taxon>
    </lineage>
</organism>
<dbReference type="EC" id="4.1.1.65" evidence="3"/>
<comment type="cofactor">
    <cofactor evidence="1">
        <name>pyruvate</name>
        <dbReference type="ChEBI" id="CHEBI:15361"/>
    </cofactor>
</comment>
<name>A0A1Y2EMX0_9BASI</name>
<dbReference type="InterPro" id="IPR003817">
    <property type="entry name" value="PS_Dcarbxylase"/>
</dbReference>
<dbReference type="Proteomes" id="UP000193467">
    <property type="component" value="Unassembled WGS sequence"/>
</dbReference>
<keyword evidence="13" id="KW-1185">Reference proteome</keyword>
<gene>
    <name evidence="12" type="ORF">BCR35DRAFT_281868</name>
</gene>
<evidence type="ECO:0000256" key="11">
    <source>
        <dbReference type="ARBA" id="ARBA00024326"/>
    </source>
</evidence>
<dbReference type="EMBL" id="MCGR01000049">
    <property type="protein sequence ID" value="ORY72903.1"/>
    <property type="molecule type" value="Genomic_DNA"/>
</dbReference>
<dbReference type="UniPathway" id="UPA00558"/>
<dbReference type="InParanoid" id="A0A1Y2EMX0"/>
<keyword evidence="7" id="KW-0594">Phospholipid biosynthesis</keyword>
<keyword evidence="6" id="KW-0443">Lipid metabolism</keyword>
<keyword evidence="5" id="KW-0210">Decarboxylase</keyword>
<reference evidence="12 13" key="1">
    <citation type="submission" date="2016-07" db="EMBL/GenBank/DDBJ databases">
        <title>Pervasive Adenine N6-methylation of Active Genes in Fungi.</title>
        <authorList>
            <consortium name="DOE Joint Genome Institute"/>
            <person name="Mondo S.J."/>
            <person name="Dannebaum R.O."/>
            <person name="Kuo R.C."/>
            <person name="Labutti K."/>
            <person name="Haridas S."/>
            <person name="Kuo A."/>
            <person name="Salamov A."/>
            <person name="Ahrendt S.R."/>
            <person name="Lipzen A."/>
            <person name="Sullivan W."/>
            <person name="Andreopoulos W.B."/>
            <person name="Clum A."/>
            <person name="Lindquist E."/>
            <person name="Daum C."/>
            <person name="Ramamoorthy G.K."/>
            <person name="Gryganskyi A."/>
            <person name="Culley D."/>
            <person name="Magnuson J.K."/>
            <person name="James T.Y."/>
            <person name="O'Malley M.A."/>
            <person name="Stajich J.E."/>
            <person name="Spatafora J.W."/>
            <person name="Visel A."/>
            <person name="Grigoriev I.V."/>
        </authorList>
    </citation>
    <scope>NUCLEOTIDE SEQUENCE [LARGE SCALE GENOMIC DNA]</scope>
    <source>
        <strain evidence="12 13">62-1032</strain>
    </source>
</reference>
<evidence type="ECO:0000256" key="5">
    <source>
        <dbReference type="ARBA" id="ARBA00022793"/>
    </source>
</evidence>
<dbReference type="AlphaFoldDB" id="A0A1Y2EMX0"/>
<comment type="pathway">
    <text evidence="2">Lipid metabolism.</text>
</comment>
<dbReference type="NCBIfam" id="TIGR00163">
    <property type="entry name" value="PS_decarb"/>
    <property type="match status" value="1"/>
</dbReference>
<dbReference type="GO" id="GO:0004609">
    <property type="term" value="F:phosphatidylserine decarboxylase activity"/>
    <property type="evidence" value="ECO:0007669"/>
    <property type="project" value="UniProtKB-EC"/>
</dbReference>